<reference evidence="2" key="1">
    <citation type="submission" date="2025-08" db="UniProtKB">
        <authorList>
            <consortium name="RefSeq"/>
        </authorList>
    </citation>
    <scope>IDENTIFICATION</scope>
    <source>
        <tissue evidence="2">Gonad</tissue>
    </source>
</reference>
<sequence length="208" mass="22638">MESSEKIQTSEPGRDSVLDIADDTRVWIVPENEFDPQFLDQLSLVSFPTQSEWIVSPPHPGQDGLAFWIPVKDDSKKSGKRKLKSPYSVIRPTVPPKREEGYLPKALAGVVDTLWASRGFAGHLSALLNDTTRPFAPLPFEHVTQLRAKQQVTASPGGDGCTEMSGVAETRIVDPNLSKAVADIVVETNSGASEKMRDAIDPVVCTPS</sequence>
<name>A0A6P4ZQP7_BRABE</name>
<proteinExistence type="predicted"/>
<dbReference type="OrthoDB" id="9976497at2759"/>
<keyword evidence="1" id="KW-1185">Reference proteome</keyword>
<dbReference type="GeneID" id="109478992"/>
<evidence type="ECO:0000313" key="1">
    <source>
        <dbReference type="Proteomes" id="UP000515135"/>
    </source>
</evidence>
<evidence type="ECO:0000313" key="2">
    <source>
        <dbReference type="RefSeq" id="XP_019636389.1"/>
    </source>
</evidence>
<dbReference type="RefSeq" id="XP_019636389.1">
    <property type="nucleotide sequence ID" value="XM_019780830.1"/>
</dbReference>
<gene>
    <name evidence="2" type="primary">LOC109478992</name>
</gene>
<dbReference type="KEGG" id="bbel:109478992"/>
<accession>A0A6P4ZQP7</accession>
<dbReference type="Proteomes" id="UP000515135">
    <property type="component" value="Unplaced"/>
</dbReference>
<dbReference type="AlphaFoldDB" id="A0A6P4ZQP7"/>
<protein>
    <submittedName>
        <fullName evidence="2">Uncharacterized protein LOC109478992</fullName>
    </submittedName>
</protein>
<organism evidence="1 2">
    <name type="scientific">Branchiostoma belcheri</name>
    <name type="common">Amphioxus</name>
    <dbReference type="NCBI Taxonomy" id="7741"/>
    <lineage>
        <taxon>Eukaryota</taxon>
        <taxon>Metazoa</taxon>
        <taxon>Chordata</taxon>
        <taxon>Cephalochordata</taxon>
        <taxon>Leptocardii</taxon>
        <taxon>Amphioxiformes</taxon>
        <taxon>Branchiostomatidae</taxon>
        <taxon>Branchiostoma</taxon>
    </lineage>
</organism>